<organism evidence="8 9">
    <name type="scientific">Filimonas zeae</name>
    <dbReference type="NCBI Taxonomy" id="1737353"/>
    <lineage>
        <taxon>Bacteria</taxon>
        <taxon>Pseudomonadati</taxon>
        <taxon>Bacteroidota</taxon>
        <taxon>Chitinophagia</taxon>
        <taxon>Chitinophagales</taxon>
        <taxon>Chitinophagaceae</taxon>
        <taxon>Filimonas</taxon>
    </lineage>
</organism>
<dbReference type="Gene3D" id="2.102.10.10">
    <property type="entry name" value="Rieske [2Fe-2S] iron-sulphur domain"/>
    <property type="match status" value="1"/>
</dbReference>
<evidence type="ECO:0000256" key="1">
    <source>
        <dbReference type="ARBA" id="ARBA00022714"/>
    </source>
</evidence>
<feature type="domain" description="Rieske" evidence="7">
    <location>
        <begin position="9"/>
        <end position="106"/>
    </location>
</feature>
<dbReference type="Pfam" id="PF00355">
    <property type="entry name" value="Rieske"/>
    <property type="match status" value="1"/>
</dbReference>
<evidence type="ECO:0000256" key="4">
    <source>
        <dbReference type="ARBA" id="ARBA00023014"/>
    </source>
</evidence>
<evidence type="ECO:0000256" key="6">
    <source>
        <dbReference type="ARBA" id="ARBA00038001"/>
    </source>
</evidence>
<comment type="cofactor">
    <cofactor evidence="5">
        <name>[2Fe-2S] cluster</name>
        <dbReference type="ChEBI" id="CHEBI:190135"/>
    </cofactor>
</comment>
<dbReference type="RefSeq" id="WP_229687968.1">
    <property type="nucleotide sequence ID" value="NZ_BMIB01000004.1"/>
</dbReference>
<reference evidence="8" key="2">
    <citation type="submission" date="2020-09" db="EMBL/GenBank/DDBJ databases">
        <authorList>
            <person name="Sun Q."/>
            <person name="Zhou Y."/>
        </authorList>
    </citation>
    <scope>NUCLEOTIDE SEQUENCE</scope>
    <source>
        <strain evidence="8">CGMCC 1.15290</strain>
    </source>
</reference>
<gene>
    <name evidence="8" type="ORF">GCM10011379_44550</name>
</gene>
<evidence type="ECO:0000256" key="3">
    <source>
        <dbReference type="ARBA" id="ARBA00023004"/>
    </source>
</evidence>
<dbReference type="SUPFAM" id="SSF50022">
    <property type="entry name" value="ISP domain"/>
    <property type="match status" value="1"/>
</dbReference>
<proteinExistence type="inferred from homology"/>
<protein>
    <recommendedName>
        <fullName evidence="7">Rieske domain-containing protein</fullName>
    </recommendedName>
</protein>
<keyword evidence="2" id="KW-0479">Metal-binding</keyword>
<dbReference type="PANTHER" id="PTHR21496:SF0">
    <property type="entry name" value="RIESKE DOMAIN-CONTAINING PROTEIN"/>
    <property type="match status" value="1"/>
</dbReference>
<keyword evidence="1" id="KW-0001">2Fe-2S</keyword>
<keyword evidence="3" id="KW-0408">Iron</keyword>
<evidence type="ECO:0000259" key="7">
    <source>
        <dbReference type="PROSITE" id="PS51296"/>
    </source>
</evidence>
<evidence type="ECO:0000313" key="9">
    <source>
        <dbReference type="Proteomes" id="UP000627292"/>
    </source>
</evidence>
<sequence length="117" mass="12941">MAKKINWHKLADAATELPWQSNNMLITEVAGKKVTLAQSGGRVYAFAYKCPHASGIMADGFIDATGNVVCPLHRYKFNMQNGRNTTGEGYYLKTYAVEERDGGIFLGMEESGLFGWL</sequence>
<dbReference type="Proteomes" id="UP000627292">
    <property type="component" value="Unassembled WGS sequence"/>
</dbReference>
<dbReference type="GO" id="GO:0046872">
    <property type="term" value="F:metal ion binding"/>
    <property type="evidence" value="ECO:0007669"/>
    <property type="project" value="UniProtKB-KW"/>
</dbReference>
<keyword evidence="9" id="KW-1185">Reference proteome</keyword>
<dbReference type="AlphaFoldDB" id="A0A917J507"/>
<dbReference type="GO" id="GO:0051537">
    <property type="term" value="F:2 iron, 2 sulfur cluster binding"/>
    <property type="evidence" value="ECO:0007669"/>
    <property type="project" value="UniProtKB-KW"/>
</dbReference>
<dbReference type="EMBL" id="BMIB01000004">
    <property type="protein sequence ID" value="GGH77742.1"/>
    <property type="molecule type" value="Genomic_DNA"/>
</dbReference>
<comment type="caution">
    <text evidence="8">The sequence shown here is derived from an EMBL/GenBank/DDBJ whole genome shotgun (WGS) entry which is preliminary data.</text>
</comment>
<dbReference type="CDD" id="cd03467">
    <property type="entry name" value="Rieske"/>
    <property type="match status" value="1"/>
</dbReference>
<accession>A0A917J507</accession>
<evidence type="ECO:0000256" key="5">
    <source>
        <dbReference type="ARBA" id="ARBA00034078"/>
    </source>
</evidence>
<dbReference type="PANTHER" id="PTHR21496">
    <property type="entry name" value="FERREDOXIN-RELATED"/>
    <property type="match status" value="1"/>
</dbReference>
<reference evidence="8" key="1">
    <citation type="journal article" date="2014" name="Int. J. Syst. Evol. Microbiol.">
        <title>Complete genome sequence of Corynebacterium casei LMG S-19264T (=DSM 44701T), isolated from a smear-ripened cheese.</title>
        <authorList>
            <consortium name="US DOE Joint Genome Institute (JGI-PGF)"/>
            <person name="Walter F."/>
            <person name="Albersmeier A."/>
            <person name="Kalinowski J."/>
            <person name="Ruckert C."/>
        </authorList>
    </citation>
    <scope>NUCLEOTIDE SEQUENCE</scope>
    <source>
        <strain evidence="8">CGMCC 1.15290</strain>
    </source>
</reference>
<dbReference type="PROSITE" id="PS51296">
    <property type="entry name" value="RIESKE"/>
    <property type="match status" value="1"/>
</dbReference>
<name>A0A917J507_9BACT</name>
<dbReference type="InterPro" id="IPR017941">
    <property type="entry name" value="Rieske_2Fe-2S"/>
</dbReference>
<evidence type="ECO:0000256" key="2">
    <source>
        <dbReference type="ARBA" id="ARBA00022723"/>
    </source>
</evidence>
<keyword evidence="4" id="KW-0411">Iron-sulfur</keyword>
<evidence type="ECO:0000313" key="8">
    <source>
        <dbReference type="EMBL" id="GGH77742.1"/>
    </source>
</evidence>
<comment type="similarity">
    <text evidence="6">Belongs to the bacterial ring-hydroxylating dioxygenase ferredoxin component family.</text>
</comment>
<dbReference type="InterPro" id="IPR036922">
    <property type="entry name" value="Rieske_2Fe-2S_sf"/>
</dbReference>